<dbReference type="InterPro" id="IPR050216">
    <property type="entry name" value="LRR_domain-containing"/>
</dbReference>
<keyword evidence="1" id="KW-0433">Leucine-rich repeat</keyword>
<dbReference type="AlphaFoldDB" id="A0A6A7AGL1"/>
<dbReference type="Proteomes" id="UP000799424">
    <property type="component" value="Unassembled WGS sequence"/>
</dbReference>
<name>A0A6A7AGL1_9PLEO</name>
<proteinExistence type="predicted"/>
<dbReference type="SUPFAM" id="SSF52058">
    <property type="entry name" value="L domain-like"/>
    <property type="match status" value="1"/>
</dbReference>
<feature type="region of interest" description="Disordered" evidence="3">
    <location>
        <begin position="119"/>
        <end position="146"/>
    </location>
</feature>
<dbReference type="GO" id="GO:0005737">
    <property type="term" value="C:cytoplasm"/>
    <property type="evidence" value="ECO:0007669"/>
    <property type="project" value="TreeGrafter"/>
</dbReference>
<dbReference type="InterPro" id="IPR032675">
    <property type="entry name" value="LRR_dom_sf"/>
</dbReference>
<organism evidence="4 5">
    <name type="scientific">Ophiobolus disseminans</name>
    <dbReference type="NCBI Taxonomy" id="1469910"/>
    <lineage>
        <taxon>Eukaryota</taxon>
        <taxon>Fungi</taxon>
        <taxon>Dikarya</taxon>
        <taxon>Ascomycota</taxon>
        <taxon>Pezizomycotina</taxon>
        <taxon>Dothideomycetes</taxon>
        <taxon>Pleosporomycetidae</taxon>
        <taxon>Pleosporales</taxon>
        <taxon>Pleosporineae</taxon>
        <taxon>Phaeosphaeriaceae</taxon>
        <taxon>Ophiobolus</taxon>
    </lineage>
</organism>
<dbReference type="PANTHER" id="PTHR48051:SF1">
    <property type="entry name" value="RAS SUPPRESSOR PROTEIN 1"/>
    <property type="match status" value="1"/>
</dbReference>
<evidence type="ECO:0008006" key="6">
    <source>
        <dbReference type="Google" id="ProtNLM"/>
    </source>
</evidence>
<accession>A0A6A7AGL1</accession>
<evidence type="ECO:0000256" key="2">
    <source>
        <dbReference type="ARBA" id="ARBA00022737"/>
    </source>
</evidence>
<evidence type="ECO:0000256" key="3">
    <source>
        <dbReference type="SAM" id="MobiDB-lite"/>
    </source>
</evidence>
<feature type="region of interest" description="Disordered" evidence="3">
    <location>
        <begin position="1"/>
        <end position="63"/>
    </location>
</feature>
<reference evidence="4" key="1">
    <citation type="journal article" date="2020" name="Stud. Mycol.">
        <title>101 Dothideomycetes genomes: a test case for predicting lifestyles and emergence of pathogens.</title>
        <authorList>
            <person name="Haridas S."/>
            <person name="Albert R."/>
            <person name="Binder M."/>
            <person name="Bloem J."/>
            <person name="Labutti K."/>
            <person name="Salamov A."/>
            <person name="Andreopoulos B."/>
            <person name="Baker S."/>
            <person name="Barry K."/>
            <person name="Bills G."/>
            <person name="Bluhm B."/>
            <person name="Cannon C."/>
            <person name="Castanera R."/>
            <person name="Culley D."/>
            <person name="Daum C."/>
            <person name="Ezra D."/>
            <person name="Gonzalez J."/>
            <person name="Henrissat B."/>
            <person name="Kuo A."/>
            <person name="Liang C."/>
            <person name="Lipzen A."/>
            <person name="Lutzoni F."/>
            <person name="Magnuson J."/>
            <person name="Mondo S."/>
            <person name="Nolan M."/>
            <person name="Ohm R."/>
            <person name="Pangilinan J."/>
            <person name="Park H.-J."/>
            <person name="Ramirez L."/>
            <person name="Alfaro M."/>
            <person name="Sun H."/>
            <person name="Tritt A."/>
            <person name="Yoshinaga Y."/>
            <person name="Zwiers L.-H."/>
            <person name="Turgeon B."/>
            <person name="Goodwin S."/>
            <person name="Spatafora J."/>
            <person name="Crous P."/>
            <person name="Grigoriev I."/>
        </authorList>
    </citation>
    <scope>NUCLEOTIDE SEQUENCE</scope>
    <source>
        <strain evidence="4">CBS 113818</strain>
    </source>
</reference>
<evidence type="ECO:0000256" key="1">
    <source>
        <dbReference type="ARBA" id="ARBA00022614"/>
    </source>
</evidence>
<gene>
    <name evidence="4" type="ORF">CC86DRAFT_82393</name>
</gene>
<protein>
    <recommendedName>
        <fullName evidence="6">L domain-like protein</fullName>
    </recommendedName>
</protein>
<evidence type="ECO:0000313" key="4">
    <source>
        <dbReference type="EMBL" id="KAF2831858.1"/>
    </source>
</evidence>
<dbReference type="OrthoDB" id="1517790at2759"/>
<dbReference type="InterPro" id="IPR001611">
    <property type="entry name" value="Leu-rich_rpt"/>
</dbReference>
<dbReference type="PANTHER" id="PTHR48051">
    <property type="match status" value="1"/>
</dbReference>
<dbReference type="PROSITE" id="PS51450">
    <property type="entry name" value="LRR"/>
    <property type="match status" value="1"/>
</dbReference>
<dbReference type="Gene3D" id="3.80.10.10">
    <property type="entry name" value="Ribonuclease Inhibitor"/>
    <property type="match status" value="1"/>
</dbReference>
<evidence type="ECO:0000313" key="5">
    <source>
        <dbReference type="Proteomes" id="UP000799424"/>
    </source>
</evidence>
<keyword evidence="2" id="KW-0677">Repeat</keyword>
<dbReference type="EMBL" id="MU006217">
    <property type="protein sequence ID" value="KAF2831858.1"/>
    <property type="molecule type" value="Genomic_DNA"/>
</dbReference>
<sequence length="560" mass="63443">MEDDAVPPSSPPHATTAGPLDSPFTFFEPRDITCSPKSSSPPPLFSSDDSRESADISNYESPRIFKNKRKGGWWDSSEPAHSSPLGVKKARMTRNYDSGVYMMSDASESSEYLPVQHKSPFGLDGTDESPSLDETPAPARLPKGPMTKDEHVFCDNIYEGLDRNSENYDFSFCNLQDQDIQRIGALTSVIKNVPDPGDEIPAEGQYRSLVPELYVTLRNNNLRHLTPALFDVTNITCLILSNNDIEELPSEVRQLSNLRELNVSNTLLRWLPFELLELQVSDGKLEILGDSGVSWLVPKVPQDFDSQIIGGLVDELTRDFTSIMDDPSLTATHYLKRLHQLIDADPNREQLLWHMRRFELWVKECPARTDEPLERTGLFSHHPSVKAGQIPKYLARTPVSYFDKTGILLKGSPISPSSNSDDFEIITNTDRGAHGVPSSIFAPSDLKHVNSLSTMAVHTALRHRHHEDLSISDLREHIGEPLPREARVLLDQAERHDFAGFGAFRKCHVCHREYVVARAEWLEWWIPRFWSVYPYKVKVCSWSCVPDGMRKKPEKELNWQ</sequence>
<keyword evidence="5" id="KW-1185">Reference proteome</keyword>